<evidence type="ECO:0008006" key="5">
    <source>
        <dbReference type="Google" id="ProtNLM"/>
    </source>
</evidence>
<keyword evidence="4" id="KW-1185">Reference proteome</keyword>
<evidence type="ECO:0000256" key="1">
    <source>
        <dbReference type="SAM" id="Coils"/>
    </source>
</evidence>
<name>G5AHP5_PHYSP</name>
<dbReference type="GeneID" id="20649973"/>
<dbReference type="SMR" id="G5AHP5"/>
<reference evidence="3 4" key="1">
    <citation type="journal article" date="2006" name="Science">
        <title>Phytophthora genome sequences uncover evolutionary origins and mechanisms of pathogenesis.</title>
        <authorList>
            <person name="Tyler B.M."/>
            <person name="Tripathy S."/>
            <person name="Zhang X."/>
            <person name="Dehal P."/>
            <person name="Jiang R.H."/>
            <person name="Aerts A."/>
            <person name="Arredondo F.D."/>
            <person name="Baxter L."/>
            <person name="Bensasson D."/>
            <person name="Beynon J.L."/>
            <person name="Chapman J."/>
            <person name="Damasceno C.M."/>
            <person name="Dorrance A.E."/>
            <person name="Dou D."/>
            <person name="Dickerman A.W."/>
            <person name="Dubchak I.L."/>
            <person name="Garbelotto M."/>
            <person name="Gijzen M."/>
            <person name="Gordon S.G."/>
            <person name="Govers F."/>
            <person name="Grunwald N.J."/>
            <person name="Huang W."/>
            <person name="Ivors K.L."/>
            <person name="Jones R.W."/>
            <person name="Kamoun S."/>
            <person name="Krampis K."/>
            <person name="Lamour K.H."/>
            <person name="Lee M.K."/>
            <person name="McDonald W.H."/>
            <person name="Medina M."/>
            <person name="Meijer H.J."/>
            <person name="Nordberg E.K."/>
            <person name="Maclean D.J."/>
            <person name="Ospina-Giraldo M.D."/>
            <person name="Morris P.F."/>
            <person name="Phuntumart V."/>
            <person name="Putnam N.H."/>
            <person name="Rash S."/>
            <person name="Rose J.K."/>
            <person name="Sakihama Y."/>
            <person name="Salamov A.A."/>
            <person name="Savidor A."/>
            <person name="Scheuring C.F."/>
            <person name="Smith B.M."/>
            <person name="Sobral B.W."/>
            <person name="Terry A."/>
            <person name="Torto-Alalibo T.A."/>
            <person name="Win J."/>
            <person name="Xu Z."/>
            <person name="Zhang H."/>
            <person name="Grigoriev I.V."/>
            <person name="Rokhsar D.S."/>
            <person name="Boore J.L."/>
        </authorList>
    </citation>
    <scope>NUCLEOTIDE SEQUENCE [LARGE SCALE GENOMIC DNA]</scope>
    <source>
        <strain evidence="3 4">P6497</strain>
    </source>
</reference>
<dbReference type="EMBL" id="JH159171">
    <property type="protein sequence ID" value="EGZ04966.1"/>
    <property type="molecule type" value="Genomic_DNA"/>
</dbReference>
<feature type="coiled-coil region" evidence="1">
    <location>
        <begin position="2"/>
        <end position="29"/>
    </location>
</feature>
<accession>G5AHP5</accession>
<evidence type="ECO:0000256" key="2">
    <source>
        <dbReference type="SAM" id="MobiDB-lite"/>
    </source>
</evidence>
<evidence type="ECO:0000313" key="4">
    <source>
        <dbReference type="Proteomes" id="UP000002640"/>
    </source>
</evidence>
<feature type="region of interest" description="Disordered" evidence="2">
    <location>
        <begin position="248"/>
        <end position="292"/>
    </location>
</feature>
<protein>
    <recommendedName>
        <fullName evidence="5">Cilia- and flagella-associated protein 157</fullName>
    </recommendedName>
</protein>
<dbReference type="PANTHER" id="PTHR21625">
    <property type="entry name" value="NYD-SP28 PROTEIN"/>
    <property type="match status" value="1"/>
</dbReference>
<dbReference type="RefSeq" id="XP_009539596.1">
    <property type="nucleotide sequence ID" value="XM_009541301.1"/>
</dbReference>
<dbReference type="GO" id="GO:0003352">
    <property type="term" value="P:regulation of cilium movement"/>
    <property type="evidence" value="ECO:0007669"/>
    <property type="project" value="TreeGrafter"/>
</dbReference>
<dbReference type="InParanoid" id="G5AHP5"/>
<dbReference type="GO" id="GO:0070286">
    <property type="term" value="P:axonemal dynein complex assembly"/>
    <property type="evidence" value="ECO:0007669"/>
    <property type="project" value="InterPro"/>
</dbReference>
<organism evidence="3 4">
    <name type="scientific">Phytophthora sojae (strain P6497)</name>
    <name type="common">Soybean stem and root rot agent</name>
    <name type="synonym">Phytophthora megasperma f. sp. glycines</name>
    <dbReference type="NCBI Taxonomy" id="1094619"/>
    <lineage>
        <taxon>Eukaryota</taxon>
        <taxon>Sar</taxon>
        <taxon>Stramenopiles</taxon>
        <taxon>Oomycota</taxon>
        <taxon>Peronosporomycetes</taxon>
        <taxon>Peronosporales</taxon>
        <taxon>Peronosporaceae</taxon>
        <taxon>Phytophthora</taxon>
    </lineage>
</organism>
<feature type="compositionally biased region" description="Basic and acidic residues" evidence="2">
    <location>
        <begin position="264"/>
        <end position="275"/>
    </location>
</feature>
<feature type="coiled-coil region" evidence="1">
    <location>
        <begin position="53"/>
        <end position="180"/>
    </location>
</feature>
<sequence length="327" mass="38739">MSQQYREMQDEYELELEQMEDAFLKERDERIANNKLEIDSLFERRREMEMVYMEAKQTRDEQYLQEIEELRVRDAEDYNELKIKLETNIQTLEQQLEEMRATYQLNTERLEYNYRVLTERDMLNSATLSQQKRKLSRLKDALATLIAKYNQTDARDRHQNEELTEEYRRLTKQYLDLQRKYAHFETSDSNKYDEVWQMHEEDAIHKIEKLLDADRVIHEQQLGLAWRPPAQSIRNWSQSAKAGDAAALQKQLENGDESSPDSNESDKGGSRRDDNGANADQDDFDDESVEAYTPPVKKISGAKLKYMLKMLASEAGFLVSFCKYCLY</sequence>
<keyword evidence="1" id="KW-0175">Coiled coil</keyword>
<gene>
    <name evidence="3" type="ORF">PHYSODRAFT_356222</name>
</gene>
<dbReference type="AlphaFoldDB" id="G5AHP5"/>
<proteinExistence type="predicted"/>
<dbReference type="Proteomes" id="UP000002640">
    <property type="component" value="Unassembled WGS sequence"/>
</dbReference>
<dbReference type="GO" id="GO:0005858">
    <property type="term" value="C:axonemal dynein complex"/>
    <property type="evidence" value="ECO:0007669"/>
    <property type="project" value="InterPro"/>
</dbReference>
<dbReference type="KEGG" id="psoj:PHYSODRAFT_356222"/>
<feature type="compositionally biased region" description="Acidic residues" evidence="2">
    <location>
        <begin position="280"/>
        <end position="289"/>
    </location>
</feature>
<dbReference type="STRING" id="1094619.G5AHP5"/>
<evidence type="ECO:0000313" key="3">
    <source>
        <dbReference type="EMBL" id="EGZ04966.1"/>
    </source>
</evidence>
<dbReference type="InterPro" id="IPR039750">
    <property type="entry name" value="DRC1/DRC2"/>
</dbReference>
<dbReference type="GO" id="GO:0060285">
    <property type="term" value="P:cilium-dependent cell motility"/>
    <property type="evidence" value="ECO:0007669"/>
    <property type="project" value="TreeGrafter"/>
</dbReference>
<dbReference type="PANTHER" id="PTHR21625:SF1">
    <property type="entry name" value="DYNEIN REGULATORY COMPLEX PROTEIN 1"/>
    <property type="match status" value="1"/>
</dbReference>